<keyword evidence="2" id="KW-0378">Hydrolase</keyword>
<dbReference type="InterPro" id="IPR036412">
    <property type="entry name" value="HAD-like_sf"/>
</dbReference>
<dbReference type="RefSeq" id="WP_020807612.1">
    <property type="nucleotide sequence ID" value="NZ_CABHMU010000002.1"/>
</dbReference>
<dbReference type="Gene3D" id="3.40.50.1000">
    <property type="entry name" value="HAD superfamily/HAD-like"/>
    <property type="match status" value="1"/>
</dbReference>
<name>A0A1Y0E4K8_LACGS</name>
<gene>
    <name evidence="1" type="ORF">CCE30_06210</name>
    <name evidence="2" type="ORF">J3E67_001637</name>
</gene>
<reference evidence="1 3" key="1">
    <citation type="submission" date="2017-05" db="EMBL/GenBank/DDBJ databases">
        <authorList>
            <person name="Oh N.-S."/>
        </authorList>
    </citation>
    <scope>NUCLEOTIDE SEQUENCE [LARGE SCALE GENOMIC DNA]</scope>
    <source>
        <strain evidence="1 3">4M13</strain>
    </source>
</reference>
<accession>A0A1Y0E4K8</accession>
<protein>
    <submittedName>
        <fullName evidence="2">Cof-type HAD-IIB family hydrolase</fullName>
    </submittedName>
    <submittedName>
        <fullName evidence="1">HAD family phosphatase</fullName>
    </submittedName>
</protein>
<dbReference type="NCBIfam" id="TIGR01484">
    <property type="entry name" value="HAD-SF-IIB"/>
    <property type="match status" value="1"/>
</dbReference>
<dbReference type="GO" id="GO:0005829">
    <property type="term" value="C:cytosol"/>
    <property type="evidence" value="ECO:0007669"/>
    <property type="project" value="TreeGrafter"/>
</dbReference>
<dbReference type="GO" id="GO:0016791">
    <property type="term" value="F:phosphatase activity"/>
    <property type="evidence" value="ECO:0007669"/>
    <property type="project" value="TreeGrafter"/>
</dbReference>
<dbReference type="GO" id="GO:0000287">
    <property type="term" value="F:magnesium ion binding"/>
    <property type="evidence" value="ECO:0007669"/>
    <property type="project" value="TreeGrafter"/>
</dbReference>
<reference evidence="2" key="2">
    <citation type="submission" date="2021-03" db="EMBL/GenBank/DDBJ databases">
        <title>Whole genome sequence of Lactobacillus gasseri HL75.</title>
        <authorList>
            <person name="Kim J.-M."/>
            <person name="Chung S.H."/>
            <person name="Kim J.-S."/>
        </authorList>
    </citation>
    <scope>NUCLEOTIDE SEQUENCE</scope>
    <source>
        <strain evidence="2">HL75</strain>
    </source>
</reference>
<dbReference type="SFLD" id="SFLDG01140">
    <property type="entry name" value="C2.B:_Phosphomannomutase_and_P"/>
    <property type="match status" value="1"/>
</dbReference>
<dbReference type="NCBIfam" id="TIGR00099">
    <property type="entry name" value="Cof-subfamily"/>
    <property type="match status" value="1"/>
</dbReference>
<dbReference type="Gene3D" id="3.30.1240.10">
    <property type="match status" value="1"/>
</dbReference>
<dbReference type="PANTHER" id="PTHR10000">
    <property type="entry name" value="PHOSPHOSERINE PHOSPHATASE"/>
    <property type="match status" value="1"/>
</dbReference>
<dbReference type="SFLD" id="SFLDS00003">
    <property type="entry name" value="Haloacid_Dehalogenase"/>
    <property type="match status" value="1"/>
</dbReference>
<dbReference type="InterPro" id="IPR023214">
    <property type="entry name" value="HAD_sf"/>
</dbReference>
<dbReference type="EMBL" id="CP071801">
    <property type="protein sequence ID" value="QTD67191.1"/>
    <property type="molecule type" value="Genomic_DNA"/>
</dbReference>
<evidence type="ECO:0000313" key="2">
    <source>
        <dbReference type="EMBL" id="QTD67191.1"/>
    </source>
</evidence>
<evidence type="ECO:0000313" key="1">
    <source>
        <dbReference type="EMBL" id="ART98544.1"/>
    </source>
</evidence>
<dbReference type="Proteomes" id="UP000663932">
    <property type="component" value="Chromosome"/>
</dbReference>
<proteinExistence type="predicted"/>
<dbReference type="Proteomes" id="UP000195798">
    <property type="component" value="Chromosome"/>
</dbReference>
<dbReference type="PROSITE" id="PS01229">
    <property type="entry name" value="COF_2"/>
    <property type="match status" value="1"/>
</dbReference>
<dbReference type="CDD" id="cd07516">
    <property type="entry name" value="HAD_Pase"/>
    <property type="match status" value="1"/>
</dbReference>
<organism evidence="2 4">
    <name type="scientific">Lactobacillus gasseri</name>
    <dbReference type="NCBI Taxonomy" id="1596"/>
    <lineage>
        <taxon>Bacteria</taxon>
        <taxon>Bacillati</taxon>
        <taxon>Bacillota</taxon>
        <taxon>Bacilli</taxon>
        <taxon>Lactobacillales</taxon>
        <taxon>Lactobacillaceae</taxon>
        <taxon>Lactobacillus</taxon>
    </lineage>
</organism>
<dbReference type="InterPro" id="IPR006379">
    <property type="entry name" value="HAD-SF_hydro_IIB"/>
</dbReference>
<dbReference type="AlphaFoldDB" id="A0A1Y0E4K8"/>
<evidence type="ECO:0000313" key="4">
    <source>
        <dbReference type="Proteomes" id="UP000663932"/>
    </source>
</evidence>
<dbReference type="OrthoDB" id="9790031at2"/>
<dbReference type="Pfam" id="PF08282">
    <property type="entry name" value="Hydrolase_3"/>
    <property type="match status" value="1"/>
</dbReference>
<dbReference type="PANTHER" id="PTHR10000:SF8">
    <property type="entry name" value="HAD SUPERFAMILY HYDROLASE-LIKE, TYPE 3"/>
    <property type="match status" value="1"/>
</dbReference>
<evidence type="ECO:0000313" key="3">
    <source>
        <dbReference type="Proteomes" id="UP000195798"/>
    </source>
</evidence>
<dbReference type="InterPro" id="IPR000150">
    <property type="entry name" value="Cof"/>
</dbReference>
<dbReference type="SUPFAM" id="SSF56784">
    <property type="entry name" value="HAD-like"/>
    <property type="match status" value="1"/>
</dbReference>
<dbReference type="EMBL" id="CP021427">
    <property type="protein sequence ID" value="ART98544.1"/>
    <property type="molecule type" value="Genomic_DNA"/>
</dbReference>
<sequence length="267" mass="29172">MTAKLIFSDIDGTLITSGGDVSPDTIDAIRKQIIAGNLFIPVSARMPKGIMNVVDKITNFCPIIAYNGALVLDEMGRPLNSQFFDAAEAVQLITKIDALKTQDLAWNVYSGYNWFSSLNKNPLVKKEEEIVGVKSLPVSLERIKDLKGIHKVLVIGKPDTLDKIIPTLQSDFPKLAFVKSAPHLLEIMLKGVNKGKAVKIVLDSFAIDKTNAWAFGDNYNDEPMLKAVGHPILMGNAPEELKNKLNIPVTLDNNHNGIAAALNKISN</sequence>